<comment type="caution">
    <text evidence="1">The sequence shown here is derived from an EMBL/GenBank/DDBJ whole genome shotgun (WGS) entry which is preliminary data.</text>
</comment>
<reference evidence="1" key="1">
    <citation type="journal article" date="2013" name="Environ. Microbiol.">
        <title>Microbiota from the distal guts of lean and obese adolescents exhibit partial functional redundancy besides clear differences in community structure.</title>
        <authorList>
            <person name="Ferrer M."/>
            <person name="Ruiz A."/>
            <person name="Lanza F."/>
            <person name="Haange S.B."/>
            <person name="Oberbach A."/>
            <person name="Till H."/>
            <person name="Bargiela R."/>
            <person name="Campoy C."/>
            <person name="Segura M.T."/>
            <person name="Richter M."/>
            <person name="von Bergen M."/>
            <person name="Seifert J."/>
            <person name="Suarez A."/>
        </authorList>
    </citation>
    <scope>NUCLEOTIDE SEQUENCE</scope>
</reference>
<gene>
    <name evidence="1" type="ORF">OBE_11224</name>
</gene>
<organism evidence="1">
    <name type="scientific">human gut metagenome</name>
    <dbReference type="NCBI Taxonomy" id="408170"/>
    <lineage>
        <taxon>unclassified sequences</taxon>
        <taxon>metagenomes</taxon>
        <taxon>organismal metagenomes</taxon>
    </lineage>
</organism>
<accession>K1TA02</accession>
<dbReference type="AlphaFoldDB" id="K1TA02"/>
<sequence length="68" mass="8020">MKQGVFWLIDNKLLAIPFDKSKYPDGIAKSGDTYNHEKLWEYVKPKNCNKPYNYYPRGRVVKGLKAKR</sequence>
<feature type="non-terminal residue" evidence="1">
    <location>
        <position position="68"/>
    </location>
</feature>
<proteinExistence type="predicted"/>
<name>K1TA02_9ZZZZ</name>
<evidence type="ECO:0000313" key="1">
    <source>
        <dbReference type="EMBL" id="EKC56126.1"/>
    </source>
</evidence>
<dbReference type="EMBL" id="AJWZ01007718">
    <property type="protein sequence ID" value="EKC56126.1"/>
    <property type="molecule type" value="Genomic_DNA"/>
</dbReference>
<protein>
    <submittedName>
        <fullName evidence="1">Chromosomal replication initiator protein DnaA2</fullName>
    </submittedName>
</protein>